<reference evidence="1" key="2">
    <citation type="journal article" date="2015" name="Fish Shellfish Immunol.">
        <title>Early steps in the European eel (Anguilla anguilla)-Vibrio vulnificus interaction in the gills: Role of the RtxA13 toxin.</title>
        <authorList>
            <person name="Callol A."/>
            <person name="Pajuelo D."/>
            <person name="Ebbesson L."/>
            <person name="Teles M."/>
            <person name="MacKenzie S."/>
            <person name="Amaro C."/>
        </authorList>
    </citation>
    <scope>NUCLEOTIDE SEQUENCE</scope>
</reference>
<accession>A0A0E9RFW9</accession>
<sequence length="19" mass="2117">MLLLILSRPMAPAQSFTVK</sequence>
<dbReference type="AlphaFoldDB" id="A0A0E9RFW9"/>
<evidence type="ECO:0000313" key="1">
    <source>
        <dbReference type="EMBL" id="JAH27717.1"/>
    </source>
</evidence>
<reference evidence="1" key="1">
    <citation type="submission" date="2014-11" db="EMBL/GenBank/DDBJ databases">
        <authorList>
            <person name="Amaro Gonzalez C."/>
        </authorList>
    </citation>
    <scope>NUCLEOTIDE SEQUENCE</scope>
</reference>
<proteinExistence type="predicted"/>
<name>A0A0E9RFW9_ANGAN</name>
<dbReference type="EMBL" id="GBXM01080860">
    <property type="protein sequence ID" value="JAH27717.1"/>
    <property type="molecule type" value="Transcribed_RNA"/>
</dbReference>
<protein>
    <submittedName>
        <fullName evidence="1">Uncharacterized protein</fullName>
    </submittedName>
</protein>
<organism evidence="1">
    <name type="scientific">Anguilla anguilla</name>
    <name type="common">European freshwater eel</name>
    <name type="synonym">Muraena anguilla</name>
    <dbReference type="NCBI Taxonomy" id="7936"/>
    <lineage>
        <taxon>Eukaryota</taxon>
        <taxon>Metazoa</taxon>
        <taxon>Chordata</taxon>
        <taxon>Craniata</taxon>
        <taxon>Vertebrata</taxon>
        <taxon>Euteleostomi</taxon>
        <taxon>Actinopterygii</taxon>
        <taxon>Neopterygii</taxon>
        <taxon>Teleostei</taxon>
        <taxon>Anguilliformes</taxon>
        <taxon>Anguillidae</taxon>
        <taxon>Anguilla</taxon>
    </lineage>
</organism>